<sequence>MPFLGRAVSPRPGRALGRRAPSAAQRLRIVARPRATDRCNFKGCACAALFNFGTKSPARLLRRDLPLPHSFPALIPVHVGFVFRIPHFETNLYGIISLPLCRFVVLSALFLRDA</sequence>
<protein>
    <submittedName>
        <fullName evidence="2">Uncharacterized protein</fullName>
    </submittedName>
</protein>
<keyword evidence="3" id="KW-1185">Reference proteome</keyword>
<feature type="compositionally biased region" description="Low complexity" evidence="1">
    <location>
        <begin position="9"/>
        <end position="20"/>
    </location>
</feature>
<accession>A0A4C1V684</accession>
<dbReference type="EMBL" id="BGZK01000278">
    <property type="protein sequence ID" value="GBP33705.1"/>
    <property type="molecule type" value="Genomic_DNA"/>
</dbReference>
<evidence type="ECO:0000256" key="1">
    <source>
        <dbReference type="SAM" id="MobiDB-lite"/>
    </source>
</evidence>
<proteinExistence type="predicted"/>
<feature type="region of interest" description="Disordered" evidence="1">
    <location>
        <begin position="1"/>
        <end position="20"/>
    </location>
</feature>
<gene>
    <name evidence="2" type="ORF">EVAR_17031_1</name>
</gene>
<evidence type="ECO:0000313" key="2">
    <source>
        <dbReference type="EMBL" id="GBP33705.1"/>
    </source>
</evidence>
<comment type="caution">
    <text evidence="2">The sequence shown here is derived from an EMBL/GenBank/DDBJ whole genome shotgun (WGS) entry which is preliminary data.</text>
</comment>
<dbReference type="AlphaFoldDB" id="A0A4C1V684"/>
<name>A0A4C1V684_EUMVA</name>
<reference evidence="2 3" key="1">
    <citation type="journal article" date="2019" name="Commun. Biol.">
        <title>The bagworm genome reveals a unique fibroin gene that provides high tensile strength.</title>
        <authorList>
            <person name="Kono N."/>
            <person name="Nakamura H."/>
            <person name="Ohtoshi R."/>
            <person name="Tomita M."/>
            <person name="Numata K."/>
            <person name="Arakawa K."/>
        </authorList>
    </citation>
    <scope>NUCLEOTIDE SEQUENCE [LARGE SCALE GENOMIC DNA]</scope>
</reference>
<organism evidence="2 3">
    <name type="scientific">Eumeta variegata</name>
    <name type="common">Bagworm moth</name>
    <name type="synonym">Eumeta japonica</name>
    <dbReference type="NCBI Taxonomy" id="151549"/>
    <lineage>
        <taxon>Eukaryota</taxon>
        <taxon>Metazoa</taxon>
        <taxon>Ecdysozoa</taxon>
        <taxon>Arthropoda</taxon>
        <taxon>Hexapoda</taxon>
        <taxon>Insecta</taxon>
        <taxon>Pterygota</taxon>
        <taxon>Neoptera</taxon>
        <taxon>Endopterygota</taxon>
        <taxon>Lepidoptera</taxon>
        <taxon>Glossata</taxon>
        <taxon>Ditrysia</taxon>
        <taxon>Tineoidea</taxon>
        <taxon>Psychidae</taxon>
        <taxon>Oiketicinae</taxon>
        <taxon>Eumeta</taxon>
    </lineage>
</organism>
<evidence type="ECO:0000313" key="3">
    <source>
        <dbReference type="Proteomes" id="UP000299102"/>
    </source>
</evidence>
<dbReference type="Proteomes" id="UP000299102">
    <property type="component" value="Unassembled WGS sequence"/>
</dbReference>